<evidence type="ECO:0000259" key="10">
    <source>
        <dbReference type="PROSITE" id="PS51379"/>
    </source>
</evidence>
<proteinExistence type="predicted"/>
<protein>
    <recommendedName>
        <fullName evidence="8">Ferredoxin</fullName>
    </recommendedName>
</protein>
<reference evidence="11 12" key="1">
    <citation type="submission" date="2020-01" db="EMBL/GenBank/DDBJ databases">
        <title>Insect and environment-associated Actinomycetes.</title>
        <authorList>
            <person name="Currrie C."/>
            <person name="Chevrette M."/>
            <person name="Carlson C."/>
            <person name="Stubbendieck R."/>
            <person name="Wendt-Pienkowski E."/>
        </authorList>
    </citation>
    <scope>NUCLEOTIDE SEQUENCE [LARGE SCALE GENOMIC DNA]</scope>
    <source>
        <strain evidence="11 12">SID11342</strain>
    </source>
</reference>
<evidence type="ECO:0000256" key="8">
    <source>
        <dbReference type="RuleBase" id="RU368020"/>
    </source>
</evidence>
<evidence type="ECO:0000256" key="4">
    <source>
        <dbReference type="ARBA" id="ARBA00022982"/>
    </source>
</evidence>
<evidence type="ECO:0000256" key="5">
    <source>
        <dbReference type="ARBA" id="ARBA00023004"/>
    </source>
</evidence>
<keyword evidence="3 8" id="KW-0479">Metal-binding</keyword>
<feature type="domain" description="4Fe-4S ferredoxin-type" evidence="10">
    <location>
        <begin position="1"/>
        <end position="29"/>
    </location>
</feature>
<dbReference type="PROSITE" id="PS51379">
    <property type="entry name" value="4FE4S_FER_2"/>
    <property type="match status" value="1"/>
</dbReference>
<dbReference type="EMBL" id="JAAGLQ010000325">
    <property type="protein sequence ID" value="NEA17030.1"/>
    <property type="molecule type" value="Genomic_DNA"/>
</dbReference>
<evidence type="ECO:0000256" key="1">
    <source>
        <dbReference type="ARBA" id="ARBA00001927"/>
    </source>
</evidence>
<accession>A0A6N9TZS7</accession>
<dbReference type="GO" id="GO:0005506">
    <property type="term" value="F:iron ion binding"/>
    <property type="evidence" value="ECO:0007669"/>
    <property type="project" value="UniProtKB-UniRule"/>
</dbReference>
<comment type="cofactor">
    <cofactor evidence="1">
        <name>[3Fe-4S] cluster</name>
        <dbReference type="ChEBI" id="CHEBI:21137"/>
    </cofactor>
</comment>
<evidence type="ECO:0000313" key="11">
    <source>
        <dbReference type="EMBL" id="NEA17030.1"/>
    </source>
</evidence>
<evidence type="ECO:0000256" key="2">
    <source>
        <dbReference type="ARBA" id="ARBA00022448"/>
    </source>
</evidence>
<dbReference type="PANTHER" id="PTHR36923">
    <property type="entry name" value="FERREDOXIN"/>
    <property type="match status" value="1"/>
</dbReference>
<dbReference type="InterPro" id="IPR051269">
    <property type="entry name" value="Fe-S_cluster_ET"/>
</dbReference>
<dbReference type="Gene3D" id="3.30.70.20">
    <property type="match status" value="1"/>
</dbReference>
<evidence type="ECO:0000256" key="6">
    <source>
        <dbReference type="ARBA" id="ARBA00023014"/>
    </source>
</evidence>
<feature type="compositionally biased region" description="Basic and acidic residues" evidence="9">
    <location>
        <begin position="41"/>
        <end position="54"/>
    </location>
</feature>
<dbReference type="GO" id="GO:0009055">
    <property type="term" value="F:electron transfer activity"/>
    <property type="evidence" value="ECO:0007669"/>
    <property type="project" value="UniProtKB-UniRule"/>
</dbReference>
<dbReference type="PANTHER" id="PTHR36923:SF3">
    <property type="entry name" value="FERREDOXIN"/>
    <property type="match status" value="1"/>
</dbReference>
<keyword evidence="5 8" id="KW-0408">Iron</keyword>
<evidence type="ECO:0000256" key="9">
    <source>
        <dbReference type="SAM" id="MobiDB-lite"/>
    </source>
</evidence>
<evidence type="ECO:0000256" key="3">
    <source>
        <dbReference type="ARBA" id="ARBA00022723"/>
    </source>
</evidence>
<evidence type="ECO:0000313" key="12">
    <source>
        <dbReference type="Proteomes" id="UP000471293"/>
    </source>
</evidence>
<dbReference type="InterPro" id="IPR001080">
    <property type="entry name" value="3Fe4S_ferredoxin"/>
</dbReference>
<evidence type="ECO:0000256" key="7">
    <source>
        <dbReference type="ARBA" id="ARBA00023291"/>
    </source>
</evidence>
<keyword evidence="2 8" id="KW-0813">Transport</keyword>
<dbReference type="Proteomes" id="UP000471293">
    <property type="component" value="Unassembled WGS sequence"/>
</dbReference>
<dbReference type="RefSeq" id="WP_164345481.1">
    <property type="nucleotide sequence ID" value="NZ_JAAGLQ010000325.1"/>
</dbReference>
<dbReference type="InterPro" id="IPR017896">
    <property type="entry name" value="4Fe4S_Fe-S-bd"/>
</dbReference>
<dbReference type="GO" id="GO:0051538">
    <property type="term" value="F:3 iron, 4 sulfur cluster binding"/>
    <property type="evidence" value="ECO:0007669"/>
    <property type="project" value="UniProtKB-KW"/>
</dbReference>
<feature type="region of interest" description="Disordered" evidence="9">
    <location>
        <begin position="38"/>
        <end position="69"/>
    </location>
</feature>
<dbReference type="Pfam" id="PF13370">
    <property type="entry name" value="Fer4_13"/>
    <property type="match status" value="1"/>
</dbReference>
<dbReference type="AlphaFoldDB" id="A0A6N9TZS7"/>
<keyword evidence="7" id="KW-0003">3Fe-4S</keyword>
<sequence>MRIQADTERCVGAGMCALTAPDLFDQSDEDGTVVLLPDGPRGPDADEAAREAVERCPSGALTLTDRPAS</sequence>
<dbReference type="SUPFAM" id="SSF54862">
    <property type="entry name" value="4Fe-4S ferredoxins"/>
    <property type="match status" value="1"/>
</dbReference>
<organism evidence="11 12">
    <name type="scientific">Streptomyces halstedii</name>
    <dbReference type="NCBI Taxonomy" id="1944"/>
    <lineage>
        <taxon>Bacteria</taxon>
        <taxon>Bacillati</taxon>
        <taxon>Actinomycetota</taxon>
        <taxon>Actinomycetes</taxon>
        <taxon>Kitasatosporales</taxon>
        <taxon>Streptomycetaceae</taxon>
        <taxon>Streptomyces</taxon>
    </lineage>
</organism>
<name>A0A6N9TZS7_STRHA</name>
<keyword evidence="6 8" id="KW-0411">Iron-sulfur</keyword>
<comment type="caution">
    <text evidence="11">The sequence shown here is derived from an EMBL/GenBank/DDBJ whole genome shotgun (WGS) entry which is preliminary data.</text>
</comment>
<gene>
    <name evidence="11" type="ORF">G3I29_16190</name>
</gene>
<dbReference type="PRINTS" id="PR00352">
    <property type="entry name" value="3FE4SFRDOXIN"/>
</dbReference>
<keyword evidence="4 8" id="KW-0249">Electron transport</keyword>
<comment type="function">
    <text evidence="8">Ferredoxins are iron-sulfur proteins that transfer electrons in a wide variety of metabolic reactions.</text>
</comment>